<dbReference type="SMART" id="SM00356">
    <property type="entry name" value="ZnF_C3H1"/>
    <property type="match status" value="3"/>
</dbReference>
<proteinExistence type="predicted"/>
<evidence type="ECO:0000256" key="1">
    <source>
        <dbReference type="ARBA" id="ARBA00022723"/>
    </source>
</evidence>
<evidence type="ECO:0000259" key="6">
    <source>
        <dbReference type="PROSITE" id="PS50103"/>
    </source>
</evidence>
<dbReference type="VEuPathDB" id="CryptoDB:Vbra_14716"/>
<feature type="compositionally biased region" description="Basic and acidic residues" evidence="5">
    <location>
        <begin position="151"/>
        <end position="172"/>
    </location>
</feature>
<dbReference type="InterPro" id="IPR000571">
    <property type="entry name" value="Znf_CCCH"/>
</dbReference>
<dbReference type="GO" id="GO:0008270">
    <property type="term" value="F:zinc ion binding"/>
    <property type="evidence" value="ECO:0007669"/>
    <property type="project" value="UniProtKB-KW"/>
</dbReference>
<feature type="compositionally biased region" description="Low complexity" evidence="5">
    <location>
        <begin position="690"/>
        <end position="702"/>
    </location>
</feature>
<dbReference type="PANTHER" id="PTHR38160">
    <property type="entry name" value="ZINC FINGER CCCH DOMAIN-CONTAINING PROTEIN 40"/>
    <property type="match status" value="1"/>
</dbReference>
<evidence type="ECO:0000256" key="2">
    <source>
        <dbReference type="ARBA" id="ARBA00022771"/>
    </source>
</evidence>
<feature type="domain" description="C3H1-type" evidence="6">
    <location>
        <begin position="127"/>
        <end position="154"/>
    </location>
</feature>
<dbReference type="Gene3D" id="4.10.1000.10">
    <property type="entry name" value="Zinc finger, CCCH-type"/>
    <property type="match status" value="3"/>
</dbReference>
<feature type="compositionally biased region" description="Polar residues" evidence="5">
    <location>
        <begin position="675"/>
        <end position="688"/>
    </location>
</feature>
<sequence>MDQVDQTTPAVEIPVEIPVESAPTPASMPEALSVDVTGAAAGTPGAGQGGVNPAENPFHKTRYCRYWLQGKCLRGPTCRFAHSCDELKQKPELRKTKLCEEFMKGLCDDQNCNFAHGVKELRSTEEFYKTSLCIFWKKGHCEQGANCRHAHGPEELRPKKAPPRRRDSREMLGRAGIGPYPPYMQQYDSPIRDGYNRMGMGMQRTRYPPTTMAHPPYRRPRGDSSGQISSTGSRRDDNIMPIAGSPAAQRQMQHHPQEQDQALSKSEMFRQEMERRGRPKSPGALSDPGDAARRVAMMQGQEHRVGEVGHEGGVPIPQGEGGSDNSDPTQTRDPESADANGARLRPLEHEKEVSGSMDHSEEPEPEHRGPSRSNSGKVRSRNGRKRGQTGDMIIPEGGSPGVGMAIDNKGGRRSSGRYGGSKARHSSSFFPPATAEPVMGMGAMPPYQTSPIQVFPSDVAAGAPAYGMQGGWEGYPGGYYDYPYASQPAPRMEDFGFQQGAPMAQRNAIVQITPSTGGAYPPPPPMAPPPPPRTNYPPPPPSGGHSTQKMQPGPPGAFHHQQQQQQQPEFDMSGYGYGQAAYATSPMYRMDQAGPGMFAMGTGPTGVSDVMVSGSQGYPPMPMHGQPQSEMHIQAGPPGSFPPPPPATDSGIPLHMPSLPRTSHPVPFVRPAEVASTQRTPTATNSEGRTPPGGETTSTTAGSYAYSPAGFVTVAGLSSPSPVQSTNGGGHSRQRQQRRSVTNQAQQQQQQHQMAQPPLPQPPSVVSTPMPSTSMPMAQQSPVGAHDASPIIFVSQQRYEE</sequence>
<evidence type="ECO:0000256" key="4">
    <source>
        <dbReference type="PROSITE-ProRule" id="PRU00723"/>
    </source>
</evidence>
<feature type="region of interest" description="Disordered" evidence="5">
    <location>
        <begin position="716"/>
        <end position="801"/>
    </location>
</feature>
<dbReference type="PANTHER" id="PTHR38160:SF1">
    <property type="entry name" value="ZINC FINGER CCCH DOMAIN-CONTAINING PROTEIN 40"/>
    <property type="match status" value="1"/>
</dbReference>
<name>A0A0G4F908_VITBC</name>
<feature type="compositionally biased region" description="Basic residues" evidence="5">
    <location>
        <begin position="378"/>
        <end position="387"/>
    </location>
</feature>
<gene>
    <name evidence="7" type="ORF">Vbra_14716</name>
</gene>
<accession>A0A0G4F908</accession>
<feature type="region of interest" description="Disordered" evidence="5">
    <location>
        <begin position="203"/>
        <end position="241"/>
    </location>
</feature>
<evidence type="ECO:0000256" key="5">
    <source>
        <dbReference type="SAM" id="MobiDB-lite"/>
    </source>
</evidence>
<keyword evidence="8" id="KW-1185">Reference proteome</keyword>
<feature type="compositionally biased region" description="Low complexity" evidence="5">
    <location>
        <begin position="764"/>
        <end position="782"/>
    </location>
</feature>
<dbReference type="Proteomes" id="UP000041254">
    <property type="component" value="Unassembled WGS sequence"/>
</dbReference>
<dbReference type="OrthoDB" id="365571at2759"/>
<feature type="zinc finger region" description="C3H1-type" evidence="4">
    <location>
        <begin position="127"/>
        <end position="154"/>
    </location>
</feature>
<dbReference type="AlphaFoldDB" id="A0A0G4F908"/>
<feature type="compositionally biased region" description="Polar residues" evidence="5">
    <location>
        <begin position="716"/>
        <end position="726"/>
    </location>
</feature>
<feature type="region of interest" description="Disordered" evidence="5">
    <location>
        <begin position="304"/>
        <end position="429"/>
    </location>
</feature>
<evidence type="ECO:0000256" key="3">
    <source>
        <dbReference type="ARBA" id="ARBA00022833"/>
    </source>
</evidence>
<feature type="compositionally biased region" description="Basic and acidic residues" evidence="5">
    <location>
        <begin position="345"/>
        <end position="369"/>
    </location>
</feature>
<dbReference type="InParanoid" id="A0A0G4F908"/>
<feature type="zinc finger region" description="C3H1-type" evidence="4">
    <location>
        <begin position="93"/>
        <end position="119"/>
    </location>
</feature>
<feature type="compositionally biased region" description="Pro residues" evidence="5">
    <location>
        <begin position="520"/>
        <end position="542"/>
    </location>
</feature>
<dbReference type="Pfam" id="PF18345">
    <property type="entry name" value="zf_CCCH_4"/>
    <property type="match status" value="1"/>
</dbReference>
<evidence type="ECO:0000313" key="8">
    <source>
        <dbReference type="Proteomes" id="UP000041254"/>
    </source>
</evidence>
<keyword evidence="1 4" id="KW-0479">Metal-binding</keyword>
<dbReference type="PROSITE" id="PS50103">
    <property type="entry name" value="ZF_C3H1"/>
    <property type="match status" value="3"/>
</dbReference>
<keyword evidence="2 4" id="KW-0863">Zinc-finger</keyword>
<protein>
    <recommendedName>
        <fullName evidence="6">C3H1-type domain-containing protein</fullName>
    </recommendedName>
</protein>
<dbReference type="STRING" id="1169540.A0A0G4F908"/>
<reference evidence="7 8" key="1">
    <citation type="submission" date="2014-11" db="EMBL/GenBank/DDBJ databases">
        <authorList>
            <person name="Zhu J."/>
            <person name="Qi W."/>
            <person name="Song R."/>
        </authorList>
    </citation>
    <scope>NUCLEOTIDE SEQUENCE [LARGE SCALE GENOMIC DNA]</scope>
</reference>
<feature type="zinc finger region" description="C3H1-type" evidence="4">
    <location>
        <begin position="58"/>
        <end position="85"/>
    </location>
</feature>
<feature type="domain" description="C3H1-type" evidence="6">
    <location>
        <begin position="58"/>
        <end position="85"/>
    </location>
</feature>
<feature type="region of interest" description="Disordered" evidence="5">
    <location>
        <begin position="513"/>
        <end position="568"/>
    </location>
</feature>
<feature type="region of interest" description="Disordered" evidence="5">
    <location>
        <begin position="637"/>
        <end position="702"/>
    </location>
</feature>
<organism evidence="7 8">
    <name type="scientific">Vitrella brassicaformis (strain CCMP3155)</name>
    <dbReference type="NCBI Taxonomy" id="1169540"/>
    <lineage>
        <taxon>Eukaryota</taxon>
        <taxon>Sar</taxon>
        <taxon>Alveolata</taxon>
        <taxon>Colpodellida</taxon>
        <taxon>Vitrellaceae</taxon>
        <taxon>Vitrella</taxon>
    </lineage>
</organism>
<feature type="region of interest" description="Disordered" evidence="5">
    <location>
        <begin position="148"/>
        <end position="186"/>
    </location>
</feature>
<evidence type="ECO:0000313" key="7">
    <source>
        <dbReference type="EMBL" id="CEM08693.1"/>
    </source>
</evidence>
<dbReference type="InterPro" id="IPR036855">
    <property type="entry name" value="Znf_CCCH_sf"/>
</dbReference>
<dbReference type="EMBL" id="CDMY01000385">
    <property type="protein sequence ID" value="CEM08693.1"/>
    <property type="molecule type" value="Genomic_DNA"/>
</dbReference>
<feature type="domain" description="C3H1-type" evidence="6">
    <location>
        <begin position="93"/>
        <end position="119"/>
    </location>
</feature>
<keyword evidence="3 4" id="KW-0862">Zinc</keyword>
<dbReference type="SUPFAM" id="SSF90229">
    <property type="entry name" value="CCCH zinc finger"/>
    <property type="match status" value="2"/>
</dbReference>
<dbReference type="OMA" id="TPCANAN"/>
<feature type="compositionally biased region" description="Low complexity" evidence="5">
    <location>
        <begin position="744"/>
        <end position="756"/>
    </location>
</feature>
<dbReference type="InterPro" id="IPR045868">
    <property type="entry name" value="Znf_C3H13/40"/>
</dbReference>